<feature type="compositionally biased region" description="Basic residues" evidence="1">
    <location>
        <begin position="67"/>
        <end position="87"/>
    </location>
</feature>
<gene>
    <name evidence="2" type="ORF">KK1_039572</name>
</gene>
<accession>A0A151R933</accession>
<reference evidence="2" key="1">
    <citation type="journal article" date="2012" name="Nat. Biotechnol.">
        <title>Draft genome sequence of pigeonpea (Cajanus cajan), an orphan legume crop of resource-poor farmers.</title>
        <authorList>
            <person name="Varshney R.K."/>
            <person name="Chen W."/>
            <person name="Li Y."/>
            <person name="Bharti A.K."/>
            <person name="Saxena R.K."/>
            <person name="Schlueter J.A."/>
            <person name="Donoghue M.T."/>
            <person name="Azam S."/>
            <person name="Fan G."/>
            <person name="Whaley A.M."/>
            <person name="Farmer A.D."/>
            <person name="Sheridan J."/>
            <person name="Iwata A."/>
            <person name="Tuteja R."/>
            <person name="Penmetsa R.V."/>
            <person name="Wu W."/>
            <person name="Upadhyaya H.D."/>
            <person name="Yang S.P."/>
            <person name="Shah T."/>
            <person name="Saxena K.B."/>
            <person name="Michael T."/>
            <person name="McCombie W.R."/>
            <person name="Yang B."/>
            <person name="Zhang G."/>
            <person name="Yang H."/>
            <person name="Wang J."/>
            <person name="Spillane C."/>
            <person name="Cook D.R."/>
            <person name="May G.D."/>
            <person name="Xu X."/>
            <person name="Jackson S.A."/>
        </authorList>
    </citation>
    <scope>NUCLEOTIDE SEQUENCE [LARGE SCALE GENOMIC DNA]</scope>
</reference>
<proteinExistence type="predicted"/>
<dbReference type="EMBL" id="KQ483934">
    <property type="protein sequence ID" value="KYP39144.1"/>
    <property type="molecule type" value="Genomic_DNA"/>
</dbReference>
<organism evidence="2 3">
    <name type="scientific">Cajanus cajan</name>
    <name type="common">Pigeon pea</name>
    <name type="synonym">Cajanus indicus</name>
    <dbReference type="NCBI Taxonomy" id="3821"/>
    <lineage>
        <taxon>Eukaryota</taxon>
        <taxon>Viridiplantae</taxon>
        <taxon>Streptophyta</taxon>
        <taxon>Embryophyta</taxon>
        <taxon>Tracheophyta</taxon>
        <taxon>Spermatophyta</taxon>
        <taxon>Magnoliopsida</taxon>
        <taxon>eudicotyledons</taxon>
        <taxon>Gunneridae</taxon>
        <taxon>Pentapetalae</taxon>
        <taxon>rosids</taxon>
        <taxon>fabids</taxon>
        <taxon>Fabales</taxon>
        <taxon>Fabaceae</taxon>
        <taxon>Papilionoideae</taxon>
        <taxon>50 kb inversion clade</taxon>
        <taxon>NPAAA clade</taxon>
        <taxon>indigoferoid/millettioid clade</taxon>
        <taxon>Phaseoleae</taxon>
        <taxon>Cajanus</taxon>
    </lineage>
</organism>
<sequence length="178" mass="19659">MLLRERAAAAGGGGGLRERRHLRGERAAAARGGDAGGEVRRDAGRRQGRQPGHVRRQARLPDLLRRADRRRRLREPRGRRAPRRRRPAGQPDGGGVGADGARGGDAPVRRAELHHLHWGRQRQRLGPWPSALPRQHLDLVARAGIVLLQREIPDPVIAQVAQVGPGRARPFTYAFLIV</sequence>
<protein>
    <submittedName>
        <fullName evidence="2">Uncharacterized protein</fullName>
    </submittedName>
</protein>
<dbReference type="STRING" id="3821.A0A151R933"/>
<keyword evidence="3" id="KW-1185">Reference proteome</keyword>
<feature type="compositionally biased region" description="Basic residues" evidence="1">
    <location>
        <begin position="46"/>
        <end position="58"/>
    </location>
</feature>
<evidence type="ECO:0000256" key="1">
    <source>
        <dbReference type="SAM" id="MobiDB-lite"/>
    </source>
</evidence>
<dbReference type="Gramene" id="C.cajan_38693.t">
    <property type="protein sequence ID" value="C.cajan_38693.t.cds1"/>
    <property type="gene ID" value="C.cajan_38693"/>
</dbReference>
<feature type="compositionally biased region" description="Gly residues" evidence="1">
    <location>
        <begin position="91"/>
        <end position="103"/>
    </location>
</feature>
<dbReference type="Proteomes" id="UP000075243">
    <property type="component" value="Unassembled WGS sequence"/>
</dbReference>
<evidence type="ECO:0000313" key="2">
    <source>
        <dbReference type="EMBL" id="KYP39144.1"/>
    </source>
</evidence>
<evidence type="ECO:0000313" key="3">
    <source>
        <dbReference type="Proteomes" id="UP000075243"/>
    </source>
</evidence>
<name>A0A151R933_CAJCA</name>
<feature type="region of interest" description="Disordered" evidence="1">
    <location>
        <begin position="1"/>
        <end position="104"/>
    </location>
</feature>
<dbReference type="AlphaFoldDB" id="A0A151R933"/>